<feature type="binding site" description="axial binding residue" evidence="17">
    <location>
        <position position="676"/>
    </location>
    <ligand>
        <name>heme b</name>
        <dbReference type="ChEBI" id="CHEBI:60344"/>
    </ligand>
    <ligandPart>
        <name>Fe</name>
        <dbReference type="ChEBI" id="CHEBI:18248"/>
    </ligandPart>
</feature>
<evidence type="ECO:0000256" key="19">
    <source>
        <dbReference type="PROSITE-ProRule" id="PRU00708"/>
    </source>
</evidence>
<dbReference type="FunFam" id="1.25.40.10:FF:000073">
    <property type="entry name" value="Pentatricopeptide repeat-containing protein chloroplastic"/>
    <property type="match status" value="1"/>
</dbReference>
<dbReference type="PANTHER" id="PTHR47926">
    <property type="entry name" value="PENTATRICOPEPTIDE REPEAT-CONTAINING PROTEIN"/>
    <property type="match status" value="1"/>
</dbReference>
<dbReference type="Gene3D" id="1.10.520.10">
    <property type="match status" value="1"/>
</dbReference>
<keyword evidence="11 17" id="KW-0408">Iron</keyword>
<evidence type="ECO:0000256" key="11">
    <source>
        <dbReference type="ARBA" id="ARBA00023004"/>
    </source>
</evidence>
<reference evidence="23" key="1">
    <citation type="submission" date="2015-04" db="UniProtKB">
        <authorList>
            <consortium name="EnsemblPlants"/>
        </authorList>
    </citation>
    <scope>IDENTIFICATION</scope>
</reference>
<dbReference type="EnsemblPlants" id="OGLUM04G26080.3">
    <property type="protein sequence ID" value="OGLUM04G26080.3"/>
    <property type="gene ID" value="OGLUM04G26080"/>
</dbReference>
<name>A0A0D9ZR36_9ORYZ</name>
<comment type="similarity">
    <text evidence="20">Belongs to the peroxidase family.</text>
</comment>
<evidence type="ECO:0000256" key="13">
    <source>
        <dbReference type="ARBA" id="ARBA00023180"/>
    </source>
</evidence>
<evidence type="ECO:0000256" key="2">
    <source>
        <dbReference type="ARBA" id="ARBA00002322"/>
    </source>
</evidence>
<dbReference type="SUPFAM" id="SSF48113">
    <property type="entry name" value="Heme-dependent peroxidases"/>
    <property type="match status" value="1"/>
</dbReference>
<reference evidence="23" key="2">
    <citation type="submission" date="2018-05" db="EMBL/GenBank/DDBJ databases">
        <title>OgluRS3 (Oryza glumaepatula Reference Sequence Version 3).</title>
        <authorList>
            <person name="Zhang J."/>
            <person name="Kudrna D."/>
            <person name="Lee S."/>
            <person name="Talag J."/>
            <person name="Welchert J."/>
            <person name="Wing R.A."/>
        </authorList>
    </citation>
    <scope>NUCLEOTIDE SEQUENCE [LARGE SCALE GENOMIC DNA]</scope>
</reference>
<feature type="binding site" evidence="17">
    <location>
        <position position="555"/>
    </location>
    <ligand>
        <name>Ca(2+)</name>
        <dbReference type="ChEBI" id="CHEBI:29108"/>
        <label>1</label>
    </ligand>
</feature>
<dbReference type="GO" id="GO:0140825">
    <property type="term" value="F:lactoperoxidase activity"/>
    <property type="evidence" value="ECO:0007669"/>
    <property type="project" value="UniProtKB-EC"/>
</dbReference>
<dbReference type="GO" id="GO:0046872">
    <property type="term" value="F:metal ion binding"/>
    <property type="evidence" value="ECO:0007669"/>
    <property type="project" value="UniProtKB-KW"/>
</dbReference>
<evidence type="ECO:0000256" key="12">
    <source>
        <dbReference type="ARBA" id="ARBA00023157"/>
    </source>
</evidence>
<feature type="repeat" description="PPR" evidence="19">
    <location>
        <begin position="179"/>
        <end position="213"/>
    </location>
</feature>
<dbReference type="AlphaFoldDB" id="A0A0D9ZR36"/>
<evidence type="ECO:0000259" key="22">
    <source>
        <dbReference type="PROSITE" id="PS50873"/>
    </source>
</evidence>
<feature type="domain" description="Plant heme peroxidase family profile" evidence="22">
    <location>
        <begin position="554"/>
        <end position="810"/>
    </location>
</feature>
<feature type="repeat" description="PPR" evidence="19">
    <location>
        <begin position="78"/>
        <end position="112"/>
    </location>
</feature>
<dbReference type="GO" id="GO:0006979">
    <property type="term" value="P:response to oxidative stress"/>
    <property type="evidence" value="ECO:0007669"/>
    <property type="project" value="InterPro"/>
</dbReference>
<evidence type="ECO:0000256" key="16">
    <source>
        <dbReference type="PIRSR" id="PIRSR600823-2"/>
    </source>
</evidence>
<feature type="binding site" evidence="17">
    <location>
        <position position="677"/>
    </location>
    <ligand>
        <name>Ca(2+)</name>
        <dbReference type="ChEBI" id="CHEBI:29108"/>
        <label>2</label>
    </ligand>
</feature>
<evidence type="ECO:0000256" key="20">
    <source>
        <dbReference type="RuleBase" id="RU004241"/>
    </source>
</evidence>
<keyword evidence="24" id="KW-1185">Reference proteome</keyword>
<evidence type="ECO:0000256" key="10">
    <source>
        <dbReference type="ARBA" id="ARBA00023002"/>
    </source>
</evidence>
<feature type="repeat" description="PPR" evidence="19">
    <location>
        <begin position="382"/>
        <end position="416"/>
    </location>
</feature>
<keyword evidence="3" id="KW-0964">Secreted</keyword>
<evidence type="ECO:0000256" key="21">
    <source>
        <dbReference type="SAM" id="MobiDB-lite"/>
    </source>
</evidence>
<dbReference type="Pfam" id="PF13041">
    <property type="entry name" value="PPR_2"/>
    <property type="match status" value="3"/>
</dbReference>
<feature type="repeat" description="PPR" evidence="19">
    <location>
        <begin position="417"/>
        <end position="452"/>
    </location>
</feature>
<protein>
    <submittedName>
        <fullName evidence="23">Peroxidase</fullName>
    </submittedName>
</protein>
<evidence type="ECO:0000256" key="1">
    <source>
        <dbReference type="ARBA" id="ARBA00000189"/>
    </source>
</evidence>
<dbReference type="FunFam" id="1.10.520.10:FF:000028">
    <property type="entry name" value="Peroxidase"/>
    <property type="match status" value="1"/>
</dbReference>
<feature type="binding site" evidence="17">
    <location>
        <position position="735"/>
    </location>
    <ligand>
        <name>Ca(2+)</name>
        <dbReference type="ChEBI" id="CHEBI:29108"/>
        <label>2</label>
    </ligand>
</feature>
<dbReference type="FunFam" id="1.25.40.10:FF:000452">
    <property type="entry name" value="pentatricopeptide repeat-containing protein At2g03880, mitochondrial"/>
    <property type="match status" value="1"/>
</dbReference>
<comment type="cofactor">
    <cofactor evidence="17">
        <name>Ca(2+)</name>
        <dbReference type="ChEBI" id="CHEBI:29108"/>
    </cofactor>
    <text evidence="17">Binds 2 calcium ions per subunit.</text>
</comment>
<dbReference type="Gene3D" id="1.25.40.10">
    <property type="entry name" value="Tetratricopeptide repeat domain"/>
    <property type="match status" value="5"/>
</dbReference>
<feature type="disulfide bond" evidence="18">
    <location>
        <begin position="683"/>
        <end position="715"/>
    </location>
</feature>
<dbReference type="GO" id="GO:0009451">
    <property type="term" value="P:RNA modification"/>
    <property type="evidence" value="ECO:0007669"/>
    <property type="project" value="InterPro"/>
</dbReference>
<dbReference type="PROSITE" id="PS50873">
    <property type="entry name" value="PEROXIDASE_4"/>
    <property type="match status" value="1"/>
</dbReference>
<dbReference type="Proteomes" id="UP000026961">
    <property type="component" value="Chromosome 4"/>
</dbReference>
<feature type="binding site" evidence="17">
    <location>
        <position position="571"/>
    </location>
    <ligand>
        <name>Ca(2+)</name>
        <dbReference type="ChEBI" id="CHEBI:29108"/>
        <label>1</label>
    </ligand>
</feature>
<dbReference type="PROSITE" id="PS51375">
    <property type="entry name" value="PPR"/>
    <property type="match status" value="4"/>
</dbReference>
<dbReference type="InterPro" id="IPR046960">
    <property type="entry name" value="PPR_At4g14850-like_plant"/>
</dbReference>
<evidence type="ECO:0000256" key="14">
    <source>
        <dbReference type="ARBA" id="ARBA00023283"/>
    </source>
</evidence>
<keyword evidence="14" id="KW-0873">Pyrrolidone carboxylic acid</keyword>
<dbReference type="Gene3D" id="1.10.420.10">
    <property type="entry name" value="Peroxidase, domain 2"/>
    <property type="match status" value="1"/>
</dbReference>
<dbReference type="CDD" id="cd00693">
    <property type="entry name" value="secretory_peroxidase"/>
    <property type="match status" value="1"/>
</dbReference>
<dbReference type="GO" id="GO:0020037">
    <property type="term" value="F:heme binding"/>
    <property type="evidence" value="ECO:0007669"/>
    <property type="project" value="InterPro"/>
</dbReference>
<evidence type="ECO:0000256" key="8">
    <source>
        <dbReference type="ARBA" id="ARBA00022837"/>
    </source>
</evidence>
<dbReference type="FunFam" id="1.25.40.10:FF:000381">
    <property type="entry name" value="Pentatricopeptide repeat-containing protein"/>
    <property type="match status" value="1"/>
</dbReference>
<evidence type="ECO:0000256" key="6">
    <source>
        <dbReference type="ARBA" id="ARBA00022723"/>
    </source>
</evidence>
<dbReference type="EnsemblPlants" id="OGLUM04G26080.2">
    <property type="protein sequence ID" value="OGLUM04G26080.2"/>
    <property type="gene ID" value="OGLUM04G26080"/>
</dbReference>
<proteinExistence type="inferred from homology"/>
<keyword evidence="8 17" id="KW-0106">Calcium</keyword>
<dbReference type="FunFam" id="1.25.40.10:FF:001703">
    <property type="entry name" value="Tetratricopeptide repeat (TPR)-like superfamily protein"/>
    <property type="match status" value="1"/>
</dbReference>
<feature type="disulfide bond" evidence="18">
    <location>
        <begin position="603"/>
        <end position="806"/>
    </location>
</feature>
<evidence type="ECO:0000256" key="3">
    <source>
        <dbReference type="ARBA" id="ARBA00022525"/>
    </source>
</evidence>
<dbReference type="InterPro" id="IPR011990">
    <property type="entry name" value="TPR-like_helical_dom_sf"/>
</dbReference>
<dbReference type="Gramene" id="OGLUM04G26080.3">
    <property type="protein sequence ID" value="OGLUM04G26080.3"/>
    <property type="gene ID" value="OGLUM04G26080"/>
</dbReference>
<sequence length="810" mass="88020">MALLMGAKPTTAPFYSSLLQSCISSGAFRQGKSVHGSIVAASASTPDLHLSTKLVIFYARFGDVAAARKVFDGMPHRSVVSWTAMVSGYARNGRPREALELFVLMRASGARPNQFTYGSAASACAGAGCARSGKQVHACAAKGRFAGDMFVQSALMDMHLRCGSVEDARQLFAEMGKKDVVSWNALIRGFVERGHDGDALGLFSSMLKEAMLPDHYTLGSALKACGIVGVAVNVELIHSCIIKLGYWDEKVVIGSLINSYAKCRRMSSARVIYDSISEPDLVSSTALISGYTMDRNYSEDAMELFCKIHRKGLWIDGVLLSSVLCLCASVASARFGTQIHAYMCKKQPMGDIALDNALVDMYAKAGEFSDAKRAFDEMPYRNVISWTSLITACGRNGSGEDAVTLFNRMVEDGVRPNDVTFLSLLSACGHCGLTNKGMEYFTSMMSRYGIDPRAEHYSSAIDLLARGGQLEDAWKLVQKTNFKPNSSMLGAMLGACKLHGNMLLGETAAKNLFSIDPGSSVNYAVLANMYAECSLWEDAQRTREVIDETTDGKEGCDGSILLDSTPGSPSEKESIPNLSLRGFGTVDRVKAKLEQACPGVVSCADILALVARDVVFLTKGPHWEVPTGRRDGTRSVKDDAVNNLPPPFFDATRNLYQFFIPKGLDAKDQVVLLGGHTLGTSHCSSFASRLYNFSGTMMADPTLDKYYVPRLKSKCQPGDKTTLVEMDPGSFRTFDTSYYRHIARGRALFTSDETLMLDPFTRGYILRQAGVAGYPAEFFADFAASMVKMGNMQVLTGAQGEIRKHCAFVN</sequence>
<dbReference type="InterPro" id="IPR033905">
    <property type="entry name" value="Secretory_peroxidase"/>
</dbReference>
<dbReference type="InterPro" id="IPR002885">
    <property type="entry name" value="PPR_rpt"/>
</dbReference>
<dbReference type="FunFam" id="1.25.40.10:FF:001566">
    <property type="entry name" value="Tetratricopeptide repeat (TPR)-like superfamily protein"/>
    <property type="match status" value="1"/>
</dbReference>
<comment type="cofactor">
    <cofactor evidence="17">
        <name>heme b</name>
        <dbReference type="ChEBI" id="CHEBI:60344"/>
    </cofactor>
    <text evidence="17">Binds 1 heme b (iron(II)-protoporphyrin IX) group per subunit.</text>
</comment>
<evidence type="ECO:0000256" key="9">
    <source>
        <dbReference type="ARBA" id="ARBA00022946"/>
    </source>
</evidence>
<organism evidence="23">
    <name type="scientific">Oryza glumipatula</name>
    <dbReference type="NCBI Taxonomy" id="40148"/>
    <lineage>
        <taxon>Eukaryota</taxon>
        <taxon>Viridiplantae</taxon>
        <taxon>Streptophyta</taxon>
        <taxon>Embryophyta</taxon>
        <taxon>Tracheophyta</taxon>
        <taxon>Spermatophyta</taxon>
        <taxon>Magnoliopsida</taxon>
        <taxon>Liliopsida</taxon>
        <taxon>Poales</taxon>
        <taxon>Poaceae</taxon>
        <taxon>BOP clade</taxon>
        <taxon>Oryzoideae</taxon>
        <taxon>Oryzeae</taxon>
        <taxon>Oryzinae</taxon>
        <taxon>Oryza</taxon>
    </lineage>
</organism>
<feature type="region of interest" description="Disordered" evidence="21">
    <location>
        <begin position="557"/>
        <end position="576"/>
    </location>
</feature>
<dbReference type="FunFam" id="1.10.420.10:FF:000008">
    <property type="entry name" value="Peroxidase"/>
    <property type="match status" value="1"/>
</dbReference>
<comment type="function">
    <text evidence="2">Removal of H(2)O(2), oxidation of toxic reductants, biosynthesis and degradation of lignin, suberization, auxin catabolism, response to environmental stresses such as wounding, pathogen attack and oxidative stress. These functions might be dependent on each isozyme/isoform in each plant tissue.</text>
</comment>
<dbReference type="InterPro" id="IPR002016">
    <property type="entry name" value="Haem_peroxidase"/>
</dbReference>
<feature type="binding site" evidence="17">
    <location>
        <position position="557"/>
    </location>
    <ligand>
        <name>Ca(2+)</name>
        <dbReference type="ChEBI" id="CHEBI:29108"/>
        <label>1</label>
    </ligand>
</feature>
<dbReference type="PRINTS" id="PR00458">
    <property type="entry name" value="PEROXIDASE"/>
</dbReference>
<keyword evidence="13" id="KW-0325">Glycoprotein</keyword>
<keyword evidence="9" id="KW-0809">Transit peptide</keyword>
<dbReference type="InterPro" id="IPR010255">
    <property type="entry name" value="Haem_peroxidase_sf"/>
</dbReference>
<evidence type="ECO:0000256" key="5">
    <source>
        <dbReference type="ARBA" id="ARBA00022617"/>
    </source>
</evidence>
<dbReference type="Gramene" id="OGLUM04G26080.2">
    <property type="protein sequence ID" value="OGLUM04G26080.2"/>
    <property type="gene ID" value="OGLUM04G26080"/>
</dbReference>
<comment type="catalytic activity">
    <reaction evidence="1">
        <text>2 a phenolic donor + H2O2 = 2 a phenolic radical donor + 2 H2O</text>
        <dbReference type="Rhea" id="RHEA:56136"/>
        <dbReference type="ChEBI" id="CHEBI:15377"/>
        <dbReference type="ChEBI" id="CHEBI:16240"/>
        <dbReference type="ChEBI" id="CHEBI:139520"/>
        <dbReference type="ChEBI" id="CHEBI:139521"/>
        <dbReference type="EC" id="1.11.1.7"/>
    </reaction>
</comment>
<dbReference type="PANTHER" id="PTHR47926:SF417">
    <property type="entry name" value="PENTACOTRIPEPTIDE-REPEAT REGION OF PRORP DOMAIN-CONTAINING PROTEIN"/>
    <property type="match status" value="1"/>
</dbReference>
<keyword evidence="15" id="KW-0376">Hydrogen peroxide</keyword>
<dbReference type="PRINTS" id="PR00461">
    <property type="entry name" value="PLPEROXIDASE"/>
</dbReference>
<dbReference type="Pfam" id="PF00141">
    <property type="entry name" value="peroxidase"/>
    <property type="match status" value="1"/>
</dbReference>
<dbReference type="GO" id="GO:0042744">
    <property type="term" value="P:hydrogen peroxide catabolic process"/>
    <property type="evidence" value="ECO:0007669"/>
    <property type="project" value="UniProtKB-KW"/>
</dbReference>
<keyword evidence="5" id="KW-0349">Heme</keyword>
<dbReference type="GO" id="GO:0003723">
    <property type="term" value="F:RNA binding"/>
    <property type="evidence" value="ECO:0007669"/>
    <property type="project" value="InterPro"/>
</dbReference>
<evidence type="ECO:0000313" key="24">
    <source>
        <dbReference type="Proteomes" id="UP000026961"/>
    </source>
</evidence>
<keyword evidence="6 17" id="KW-0479">Metal-binding</keyword>
<evidence type="ECO:0000256" key="18">
    <source>
        <dbReference type="PIRSR" id="PIRSR600823-5"/>
    </source>
</evidence>
<dbReference type="NCBIfam" id="TIGR00756">
    <property type="entry name" value="PPR"/>
    <property type="match status" value="5"/>
</dbReference>
<keyword evidence="7" id="KW-0677">Repeat</keyword>
<feature type="binding site" evidence="16">
    <location>
        <position position="645"/>
    </location>
    <ligand>
        <name>substrate</name>
    </ligand>
</feature>
<accession>A0A0D9ZR36</accession>
<dbReference type="InterPro" id="IPR000823">
    <property type="entry name" value="Peroxidase_pln"/>
</dbReference>
<feature type="binding site" evidence="17">
    <location>
        <position position="727"/>
    </location>
    <ligand>
        <name>Ca(2+)</name>
        <dbReference type="ChEBI" id="CHEBI:29108"/>
        <label>2</label>
    </ligand>
</feature>
<keyword evidence="10" id="KW-0560">Oxidoreductase</keyword>
<keyword evidence="12 18" id="KW-1015">Disulfide bond</keyword>
<evidence type="ECO:0000256" key="4">
    <source>
        <dbReference type="ARBA" id="ARBA00022559"/>
    </source>
</evidence>
<evidence type="ECO:0000313" key="23">
    <source>
        <dbReference type="EnsemblPlants" id="OGLUM04G26080.2"/>
    </source>
</evidence>
<feature type="binding site" evidence="17">
    <location>
        <position position="559"/>
    </location>
    <ligand>
        <name>Ca(2+)</name>
        <dbReference type="ChEBI" id="CHEBI:29108"/>
        <label>1</label>
    </ligand>
</feature>
<keyword evidence="4" id="KW-0575">Peroxidase</keyword>
<evidence type="ECO:0000256" key="15">
    <source>
        <dbReference type="ARBA" id="ARBA00023324"/>
    </source>
</evidence>
<evidence type="ECO:0000256" key="17">
    <source>
        <dbReference type="PIRSR" id="PIRSR600823-3"/>
    </source>
</evidence>
<evidence type="ECO:0000256" key="7">
    <source>
        <dbReference type="ARBA" id="ARBA00022737"/>
    </source>
</evidence>